<dbReference type="InterPro" id="IPR008323">
    <property type="entry name" value="UCP033563"/>
</dbReference>
<sequence>MAEIKPLRAWRYNADLIKDIDKLVSPLFDVVSESQREALYEEELNSIHLSVPRGEDSADGAAERLKQWKSDGIIQQDDLPAIYVYYQYFTLPGSDKERIRKGFIANLRVYDWHEKVLLRHENTMPFSVNDRMEILDKTQLNVSPTHGLYTDPTHEIERYLDEAMLDPLYETEDYQGVRDVFSVIHDAKIIKRIMEIIEDKQIILADGHHRYEGSLLYQKAQAKNPEHTGKEGYNYHLMYFTNTESDDLRILPTHRVIQGIEGFSKEDLLQKIDKYFFIKPIEEATDVNEVILGKQWAFGLLIGDEAYKIRLKPELIDTIEWEFPRTIKELDLTVMHYFIFEKCLGIKGKDQRGSKNLTFERNFTKCLTSVTKRESQCAIITKDISIETVKEVCYSGYTLPQKSTYFYPKVICGFLFGSIEENEFNSFFDEAFQ</sequence>
<name>A0A239GJI0_EKHLU</name>
<proteinExistence type="predicted"/>
<protein>
    <submittedName>
        <fullName evidence="1">Uncharacterized conserved protein, DUF1015 family</fullName>
    </submittedName>
</protein>
<organism evidence="1 2">
    <name type="scientific">Ekhidna lutea</name>
    <dbReference type="NCBI Taxonomy" id="447679"/>
    <lineage>
        <taxon>Bacteria</taxon>
        <taxon>Pseudomonadati</taxon>
        <taxon>Bacteroidota</taxon>
        <taxon>Cytophagia</taxon>
        <taxon>Cytophagales</taxon>
        <taxon>Reichenbachiellaceae</taxon>
        <taxon>Ekhidna</taxon>
    </lineage>
</organism>
<gene>
    <name evidence="1" type="ORF">SAMN05421640_0878</name>
</gene>
<dbReference type="RefSeq" id="WP_089355653.1">
    <property type="nucleotide sequence ID" value="NZ_FZPD01000002.1"/>
</dbReference>
<dbReference type="EMBL" id="FZPD01000002">
    <property type="protein sequence ID" value="SNS69327.1"/>
    <property type="molecule type" value="Genomic_DNA"/>
</dbReference>
<dbReference type="AlphaFoldDB" id="A0A239GJI0"/>
<keyword evidence="2" id="KW-1185">Reference proteome</keyword>
<dbReference type="Pfam" id="PF06245">
    <property type="entry name" value="DUF1015"/>
    <property type="match status" value="1"/>
</dbReference>
<dbReference type="Proteomes" id="UP000198393">
    <property type="component" value="Unassembled WGS sequence"/>
</dbReference>
<dbReference type="PANTHER" id="PTHR36454:SF1">
    <property type="entry name" value="DUF1015 DOMAIN-CONTAINING PROTEIN"/>
    <property type="match status" value="1"/>
</dbReference>
<reference evidence="1 2" key="1">
    <citation type="submission" date="2017-06" db="EMBL/GenBank/DDBJ databases">
        <authorList>
            <person name="Kim H.J."/>
            <person name="Triplett B.A."/>
        </authorList>
    </citation>
    <scope>NUCLEOTIDE SEQUENCE [LARGE SCALE GENOMIC DNA]</scope>
    <source>
        <strain evidence="1 2">DSM 19307</strain>
    </source>
</reference>
<accession>A0A239GJI0</accession>
<dbReference type="PANTHER" id="PTHR36454">
    <property type="entry name" value="LMO2823 PROTEIN"/>
    <property type="match status" value="1"/>
</dbReference>
<dbReference type="PIRSF" id="PIRSF033563">
    <property type="entry name" value="UCP033563"/>
    <property type="match status" value="1"/>
</dbReference>
<dbReference type="OrthoDB" id="9781616at2"/>
<evidence type="ECO:0000313" key="2">
    <source>
        <dbReference type="Proteomes" id="UP000198393"/>
    </source>
</evidence>
<evidence type="ECO:0000313" key="1">
    <source>
        <dbReference type="EMBL" id="SNS69327.1"/>
    </source>
</evidence>